<feature type="compositionally biased region" description="Basic and acidic residues" evidence="1">
    <location>
        <begin position="43"/>
        <end position="56"/>
    </location>
</feature>
<evidence type="ECO:0000256" key="1">
    <source>
        <dbReference type="SAM" id="MobiDB-lite"/>
    </source>
</evidence>
<dbReference type="EMBL" id="BAABGY010000008">
    <property type="protein sequence ID" value="GAA4334052.1"/>
    <property type="molecule type" value="Genomic_DNA"/>
</dbReference>
<protein>
    <submittedName>
        <fullName evidence="2">Uncharacterized protein</fullName>
    </submittedName>
</protein>
<dbReference type="RefSeq" id="WP_345256363.1">
    <property type="nucleotide sequence ID" value="NZ_BAABGY010000008.1"/>
</dbReference>
<dbReference type="Proteomes" id="UP001501725">
    <property type="component" value="Unassembled WGS sequence"/>
</dbReference>
<reference evidence="3" key="1">
    <citation type="journal article" date="2019" name="Int. J. Syst. Evol. Microbiol.">
        <title>The Global Catalogue of Microorganisms (GCM) 10K type strain sequencing project: providing services to taxonomists for standard genome sequencing and annotation.</title>
        <authorList>
            <consortium name="The Broad Institute Genomics Platform"/>
            <consortium name="The Broad Institute Genome Sequencing Center for Infectious Disease"/>
            <person name="Wu L."/>
            <person name="Ma J."/>
        </authorList>
    </citation>
    <scope>NUCLEOTIDE SEQUENCE [LARGE SCALE GENOMIC DNA]</scope>
    <source>
        <strain evidence="3">JCM 17919</strain>
    </source>
</reference>
<keyword evidence="3" id="KW-1185">Reference proteome</keyword>
<gene>
    <name evidence="2" type="ORF">GCM10023184_27790</name>
</gene>
<feature type="region of interest" description="Disordered" evidence="1">
    <location>
        <begin position="1"/>
        <end position="81"/>
    </location>
</feature>
<organism evidence="2 3">
    <name type="scientific">Flaviaesturariibacter amylovorans</name>
    <dbReference type="NCBI Taxonomy" id="1084520"/>
    <lineage>
        <taxon>Bacteria</taxon>
        <taxon>Pseudomonadati</taxon>
        <taxon>Bacteroidota</taxon>
        <taxon>Chitinophagia</taxon>
        <taxon>Chitinophagales</taxon>
        <taxon>Chitinophagaceae</taxon>
        <taxon>Flaviaestuariibacter</taxon>
    </lineage>
</organism>
<evidence type="ECO:0000313" key="2">
    <source>
        <dbReference type="EMBL" id="GAA4334052.1"/>
    </source>
</evidence>
<accession>A0ABP8H495</accession>
<proteinExistence type="predicted"/>
<comment type="caution">
    <text evidence="2">The sequence shown here is derived from an EMBL/GenBank/DDBJ whole genome shotgun (WGS) entry which is preliminary data.</text>
</comment>
<sequence length="81" mass="8707">MDNRPLTNHMGLPNEPGYSNPADLTPRREGGDDSLAEANPTDPRNDEKVLDKRAPSERIQGPGDAGANSAPDYSEDSDSSR</sequence>
<evidence type="ECO:0000313" key="3">
    <source>
        <dbReference type="Proteomes" id="UP001501725"/>
    </source>
</evidence>
<name>A0ABP8H495_9BACT</name>